<evidence type="ECO:0000256" key="10">
    <source>
        <dbReference type="ARBA" id="ARBA00022840"/>
    </source>
</evidence>
<evidence type="ECO:0000256" key="8">
    <source>
        <dbReference type="ARBA" id="ARBA00022741"/>
    </source>
</evidence>
<dbReference type="InterPro" id="IPR050398">
    <property type="entry name" value="HssS/ArlS-like"/>
</dbReference>
<dbReference type="InterPro" id="IPR003661">
    <property type="entry name" value="HisK_dim/P_dom"/>
</dbReference>
<keyword evidence="6" id="KW-0808">Transferase</keyword>
<dbReference type="GO" id="GO:0005524">
    <property type="term" value="F:ATP binding"/>
    <property type="evidence" value="ECO:0007669"/>
    <property type="project" value="UniProtKB-KW"/>
</dbReference>
<dbReference type="SUPFAM" id="SSF47384">
    <property type="entry name" value="Homodimeric domain of signal transducing histidine kinase"/>
    <property type="match status" value="1"/>
</dbReference>
<dbReference type="SUPFAM" id="SSF55874">
    <property type="entry name" value="ATPase domain of HSP90 chaperone/DNA topoisomerase II/histidine kinase"/>
    <property type="match status" value="1"/>
</dbReference>
<evidence type="ECO:0000313" key="17">
    <source>
        <dbReference type="Proteomes" id="UP000264883"/>
    </source>
</evidence>
<evidence type="ECO:0000256" key="11">
    <source>
        <dbReference type="ARBA" id="ARBA00022989"/>
    </source>
</evidence>
<evidence type="ECO:0000256" key="5">
    <source>
        <dbReference type="ARBA" id="ARBA00022553"/>
    </source>
</evidence>
<evidence type="ECO:0000256" key="2">
    <source>
        <dbReference type="ARBA" id="ARBA00004651"/>
    </source>
</evidence>
<gene>
    <name evidence="16" type="ORF">BEN51_01415</name>
</gene>
<dbReference type="PROSITE" id="PS50109">
    <property type="entry name" value="HIS_KIN"/>
    <property type="match status" value="1"/>
</dbReference>
<evidence type="ECO:0000313" key="16">
    <source>
        <dbReference type="EMBL" id="ASW42194.1"/>
    </source>
</evidence>
<evidence type="ECO:0000256" key="6">
    <source>
        <dbReference type="ARBA" id="ARBA00022679"/>
    </source>
</evidence>
<dbReference type="InterPro" id="IPR003594">
    <property type="entry name" value="HATPase_dom"/>
</dbReference>
<dbReference type="InterPro" id="IPR036097">
    <property type="entry name" value="HisK_dim/P_sf"/>
</dbReference>
<dbReference type="GO" id="GO:0000155">
    <property type="term" value="F:phosphorelay sensor kinase activity"/>
    <property type="evidence" value="ECO:0007669"/>
    <property type="project" value="InterPro"/>
</dbReference>
<feature type="domain" description="Histidine kinase" evidence="15">
    <location>
        <begin position="379"/>
        <end position="594"/>
    </location>
</feature>
<protein>
    <recommendedName>
        <fullName evidence="3">histidine kinase</fullName>
        <ecNumber evidence="3">2.7.13.3</ecNumber>
    </recommendedName>
</protein>
<dbReference type="SMART" id="SM00388">
    <property type="entry name" value="HisKA"/>
    <property type="match status" value="1"/>
</dbReference>
<accession>A0A343J9I6</accession>
<dbReference type="KEGG" id="cia:BEN51_01415"/>
<reference evidence="16 17" key="1">
    <citation type="submission" date="2016-08" db="EMBL/GenBank/DDBJ databases">
        <title>Complete Genome Sequence Of The Indigo Reducing Clostridium isatidis DSM15098.</title>
        <authorList>
            <person name="Little G.T."/>
            <person name="Minton N.P."/>
        </authorList>
    </citation>
    <scope>NUCLEOTIDE SEQUENCE [LARGE SCALE GENOMIC DNA]</scope>
    <source>
        <strain evidence="16 17">DSM 15098</strain>
    </source>
</reference>
<dbReference type="PANTHER" id="PTHR45528">
    <property type="entry name" value="SENSOR HISTIDINE KINASE CPXA"/>
    <property type="match status" value="1"/>
</dbReference>
<evidence type="ECO:0000256" key="12">
    <source>
        <dbReference type="ARBA" id="ARBA00023012"/>
    </source>
</evidence>
<dbReference type="AlphaFoldDB" id="A0A343J9I6"/>
<comment type="subcellular location">
    <subcellularLocation>
        <location evidence="2">Cell membrane</location>
        <topology evidence="2">Multi-pass membrane protein</topology>
    </subcellularLocation>
</comment>
<proteinExistence type="predicted"/>
<dbReference type="EC" id="2.7.13.3" evidence="3"/>
<keyword evidence="5" id="KW-0597">Phosphoprotein</keyword>
<keyword evidence="11 14" id="KW-1133">Transmembrane helix</keyword>
<dbReference type="FunFam" id="3.30.565.10:FF:000013">
    <property type="entry name" value="Two-component sensor histidine kinase"/>
    <property type="match status" value="1"/>
</dbReference>
<feature type="transmembrane region" description="Helical" evidence="14">
    <location>
        <begin position="205"/>
        <end position="226"/>
    </location>
</feature>
<dbReference type="FunFam" id="1.10.287.130:FF:000001">
    <property type="entry name" value="Two-component sensor histidine kinase"/>
    <property type="match status" value="1"/>
</dbReference>
<comment type="catalytic activity">
    <reaction evidence="1">
        <text>ATP + protein L-histidine = ADP + protein N-phospho-L-histidine.</text>
        <dbReference type="EC" id="2.7.13.3"/>
    </reaction>
</comment>
<dbReference type="CDD" id="cd00082">
    <property type="entry name" value="HisKA"/>
    <property type="match status" value="1"/>
</dbReference>
<keyword evidence="8" id="KW-0547">Nucleotide-binding</keyword>
<feature type="transmembrane region" description="Helical" evidence="14">
    <location>
        <begin position="12"/>
        <end position="36"/>
    </location>
</feature>
<dbReference type="Proteomes" id="UP000264883">
    <property type="component" value="Chromosome"/>
</dbReference>
<keyword evidence="13 14" id="KW-0472">Membrane</keyword>
<dbReference type="PRINTS" id="PR00344">
    <property type="entry name" value="BCTRLSENSOR"/>
</dbReference>
<keyword evidence="9 16" id="KW-0418">Kinase</keyword>
<evidence type="ECO:0000256" key="9">
    <source>
        <dbReference type="ARBA" id="ARBA00022777"/>
    </source>
</evidence>
<keyword evidence="17" id="KW-1185">Reference proteome</keyword>
<sequence>MDIKLKSKIKNYLTGIWGIEILIFLFLVPTIFIGYYQALNNEFVEIGAGTFDALLNKEKYIKGMIYYESKDISEYIYANTNNLEDISDIKYDNERFIGPSNYSNIFYILINKKTGEYTTNDQDLFESIPYESKTREEVEKKTEEYLKEYDFVSVKIDNEKINNYYVKINSDNLKKGNIEDYIEIYYRHPSVYFYLIKTESITAKVLIGATILTLILFLKLVVNLLFYRKNLHLEIRVFKNLFYVLKYGLKYKNTRNKILLSFGIAIGVILIYLYLVAGIRNENILVTFLTRYPFKGTLILILIPLGTVLYSLKKSLDISIINDGLKKINSGDFDYTLDDIGEREVRELVENINKIKTGYKIALNEQVRNEKIKTELISSVSHDLKTPLTSIINYVNILNNKNITEQERIDYLRILEKNSRRLQSLIEDLFEVSKLNSGKMKIEKSKLDIISLIYQGVGEYSSLYEEKNIEFKVNSNAEEIFVDLDGKLISRVFENIIVNALKYSLANTRVYIDVIDKENAVEVVFKNIANYEMNFNAEEMFERFARADKSRNSSVEGSGLGLAISKSIVELHNGSINIEVEGDMFKIFIILPKQ</sequence>
<dbReference type="InterPro" id="IPR036890">
    <property type="entry name" value="HATPase_C_sf"/>
</dbReference>
<name>A0A343J9I6_9CLOT</name>
<dbReference type="PANTHER" id="PTHR45528:SF1">
    <property type="entry name" value="SENSOR HISTIDINE KINASE CPXA"/>
    <property type="match status" value="1"/>
</dbReference>
<evidence type="ECO:0000256" key="13">
    <source>
        <dbReference type="ARBA" id="ARBA00023136"/>
    </source>
</evidence>
<dbReference type="Pfam" id="PF00512">
    <property type="entry name" value="HisKA"/>
    <property type="match status" value="1"/>
</dbReference>
<dbReference type="InterPro" id="IPR004358">
    <property type="entry name" value="Sig_transdc_His_kin-like_C"/>
</dbReference>
<feature type="transmembrane region" description="Helical" evidence="14">
    <location>
        <begin position="258"/>
        <end position="280"/>
    </location>
</feature>
<keyword evidence="10" id="KW-0067">ATP-binding</keyword>
<evidence type="ECO:0000256" key="4">
    <source>
        <dbReference type="ARBA" id="ARBA00022475"/>
    </source>
</evidence>
<dbReference type="Pfam" id="PF02518">
    <property type="entry name" value="HATPase_c"/>
    <property type="match status" value="1"/>
</dbReference>
<evidence type="ECO:0000256" key="3">
    <source>
        <dbReference type="ARBA" id="ARBA00012438"/>
    </source>
</evidence>
<keyword evidence="7 14" id="KW-0812">Transmembrane</keyword>
<dbReference type="InterPro" id="IPR005467">
    <property type="entry name" value="His_kinase_dom"/>
</dbReference>
<evidence type="ECO:0000259" key="15">
    <source>
        <dbReference type="PROSITE" id="PS50109"/>
    </source>
</evidence>
<dbReference type="SMART" id="SM00387">
    <property type="entry name" value="HATPase_c"/>
    <property type="match status" value="1"/>
</dbReference>
<evidence type="ECO:0000256" key="7">
    <source>
        <dbReference type="ARBA" id="ARBA00022692"/>
    </source>
</evidence>
<dbReference type="EMBL" id="CP016786">
    <property type="protein sequence ID" value="ASW42194.1"/>
    <property type="molecule type" value="Genomic_DNA"/>
</dbReference>
<dbReference type="GO" id="GO:0005886">
    <property type="term" value="C:plasma membrane"/>
    <property type="evidence" value="ECO:0007669"/>
    <property type="project" value="UniProtKB-SubCell"/>
</dbReference>
<evidence type="ECO:0000256" key="14">
    <source>
        <dbReference type="SAM" id="Phobius"/>
    </source>
</evidence>
<evidence type="ECO:0000256" key="1">
    <source>
        <dbReference type="ARBA" id="ARBA00000085"/>
    </source>
</evidence>
<keyword evidence="12" id="KW-0902">Two-component regulatory system</keyword>
<organism evidence="16 17">
    <name type="scientific">Clostridium isatidis</name>
    <dbReference type="NCBI Taxonomy" id="182773"/>
    <lineage>
        <taxon>Bacteria</taxon>
        <taxon>Bacillati</taxon>
        <taxon>Bacillota</taxon>
        <taxon>Clostridia</taxon>
        <taxon>Eubacteriales</taxon>
        <taxon>Clostridiaceae</taxon>
        <taxon>Clostridium</taxon>
    </lineage>
</organism>
<dbReference type="Gene3D" id="1.10.287.130">
    <property type="match status" value="1"/>
</dbReference>
<keyword evidence="4" id="KW-1003">Cell membrane</keyword>
<feature type="transmembrane region" description="Helical" evidence="14">
    <location>
        <begin position="292"/>
        <end position="312"/>
    </location>
</feature>
<dbReference type="Gene3D" id="3.30.565.10">
    <property type="entry name" value="Histidine kinase-like ATPase, C-terminal domain"/>
    <property type="match status" value="1"/>
</dbReference>